<organism evidence="2 3">
    <name type="scientific">Nocardioides marinus</name>
    <dbReference type="NCBI Taxonomy" id="374514"/>
    <lineage>
        <taxon>Bacteria</taxon>
        <taxon>Bacillati</taxon>
        <taxon>Actinomycetota</taxon>
        <taxon>Actinomycetes</taxon>
        <taxon>Propionibacteriales</taxon>
        <taxon>Nocardioidaceae</taxon>
        <taxon>Nocardioides</taxon>
    </lineage>
</organism>
<dbReference type="AlphaFoldDB" id="A0A7Z0C4X0"/>
<sequence>MPRSLRLLVAATALALSTSVASPALSAAPHSAAAPETAAKAGKPCNAKGFKSKVKDVKGSPYVALTRLTERTWPGKHVIKKQTTFSSSKSNNFSAKGEYKATASVKASGLFKKVVSVYGEANAATYLTTKLGSTSKESYDITVYKKQVIPKATSVVIYAGRLAAKGTAKYSYCSALEGSGEGYVKWGKMRWNSYGPRGTGAQRCDLEAQAKIAAAAKSAMCV</sequence>
<protein>
    <submittedName>
        <fullName evidence="2">Uncharacterized protein</fullName>
    </submittedName>
</protein>
<gene>
    <name evidence="2" type="ORF">BKA05_002041</name>
</gene>
<dbReference type="RefSeq" id="WP_179531348.1">
    <property type="nucleotide sequence ID" value="NZ_BAAAPP010000010.1"/>
</dbReference>
<evidence type="ECO:0000313" key="2">
    <source>
        <dbReference type="EMBL" id="NYI10526.1"/>
    </source>
</evidence>
<dbReference type="EMBL" id="JACBZI010000001">
    <property type="protein sequence ID" value="NYI10526.1"/>
    <property type="molecule type" value="Genomic_DNA"/>
</dbReference>
<feature type="signal peptide" evidence="1">
    <location>
        <begin position="1"/>
        <end position="26"/>
    </location>
</feature>
<evidence type="ECO:0000313" key="3">
    <source>
        <dbReference type="Proteomes" id="UP000537326"/>
    </source>
</evidence>
<keyword evidence="3" id="KW-1185">Reference proteome</keyword>
<feature type="chain" id="PRO_5038884351" evidence="1">
    <location>
        <begin position="27"/>
        <end position="222"/>
    </location>
</feature>
<keyword evidence="1" id="KW-0732">Signal</keyword>
<name>A0A7Z0C4X0_9ACTN</name>
<comment type="caution">
    <text evidence="2">The sequence shown here is derived from an EMBL/GenBank/DDBJ whole genome shotgun (WGS) entry which is preliminary data.</text>
</comment>
<reference evidence="2 3" key="1">
    <citation type="submission" date="2020-07" db="EMBL/GenBank/DDBJ databases">
        <title>Sequencing the genomes of 1000 actinobacteria strains.</title>
        <authorList>
            <person name="Klenk H.-P."/>
        </authorList>
    </citation>
    <scope>NUCLEOTIDE SEQUENCE [LARGE SCALE GENOMIC DNA]</scope>
    <source>
        <strain evidence="2 3">DSM 18248</strain>
    </source>
</reference>
<accession>A0A7Z0C4X0</accession>
<proteinExistence type="predicted"/>
<evidence type="ECO:0000256" key="1">
    <source>
        <dbReference type="SAM" id="SignalP"/>
    </source>
</evidence>
<dbReference type="Proteomes" id="UP000537326">
    <property type="component" value="Unassembled WGS sequence"/>
</dbReference>